<evidence type="ECO:0000313" key="1">
    <source>
        <dbReference type="EMBL" id="STQ90795.1"/>
    </source>
</evidence>
<evidence type="ECO:0000313" key="3">
    <source>
        <dbReference type="Proteomes" id="UP000255108"/>
    </source>
</evidence>
<gene>
    <name evidence="2" type="ORF">EV682_102337</name>
    <name evidence="1" type="ORF">NCTC11159_01862</name>
</gene>
<dbReference type="Proteomes" id="UP000295794">
    <property type="component" value="Unassembled WGS sequence"/>
</dbReference>
<keyword evidence="4" id="KW-1185">Reference proteome</keyword>
<dbReference type="AlphaFoldDB" id="A0A377Q7S0"/>
<evidence type="ECO:0000313" key="2">
    <source>
        <dbReference type="EMBL" id="TCU89425.1"/>
    </source>
</evidence>
<dbReference type="EMBL" id="UGHR01000001">
    <property type="protein sequence ID" value="STQ90795.1"/>
    <property type="molecule type" value="Genomic_DNA"/>
</dbReference>
<organism evidence="1 3">
    <name type="scientific">Iodobacter fluviatilis</name>
    <dbReference type="NCBI Taxonomy" id="537"/>
    <lineage>
        <taxon>Bacteria</taxon>
        <taxon>Pseudomonadati</taxon>
        <taxon>Pseudomonadota</taxon>
        <taxon>Betaproteobacteria</taxon>
        <taxon>Neisseriales</taxon>
        <taxon>Chitinibacteraceae</taxon>
        <taxon>Iodobacter</taxon>
    </lineage>
</organism>
<evidence type="ECO:0000313" key="4">
    <source>
        <dbReference type="Proteomes" id="UP000295794"/>
    </source>
</evidence>
<reference evidence="2 4" key="2">
    <citation type="submission" date="2019-03" db="EMBL/GenBank/DDBJ databases">
        <title>Genomic Encyclopedia of Type Strains, Phase IV (KMG-IV): sequencing the most valuable type-strain genomes for metagenomic binning, comparative biology and taxonomic classification.</title>
        <authorList>
            <person name="Goeker M."/>
        </authorList>
    </citation>
    <scope>NUCLEOTIDE SEQUENCE [LARGE SCALE GENOMIC DNA]</scope>
    <source>
        <strain evidence="2 4">DSM 3764</strain>
    </source>
</reference>
<name>A0A377Q7S0_9NEIS</name>
<accession>A0A377Q7S0</accession>
<proteinExistence type="predicted"/>
<dbReference type="RefSeq" id="WP_207916348.1">
    <property type="nucleotide sequence ID" value="NZ_CAWOLO010000002.1"/>
</dbReference>
<dbReference type="EMBL" id="SMBT01000002">
    <property type="protein sequence ID" value="TCU89425.1"/>
    <property type="molecule type" value="Genomic_DNA"/>
</dbReference>
<sequence>MVEDNWKLKLRYGKLQTPFKHFTAIGEGVVGELKDGFSCPQGSAFMGMKTWALSTEQSADMLRVIGSRLGFEVTGNVQVYETEPVDPPSEKPYGYSIQFTPFGESD</sequence>
<protein>
    <submittedName>
        <fullName evidence="1">Uncharacterized protein</fullName>
    </submittedName>
</protein>
<reference evidence="1 3" key="1">
    <citation type="submission" date="2018-06" db="EMBL/GenBank/DDBJ databases">
        <authorList>
            <consortium name="Pathogen Informatics"/>
            <person name="Doyle S."/>
        </authorList>
    </citation>
    <scope>NUCLEOTIDE SEQUENCE [LARGE SCALE GENOMIC DNA]</scope>
    <source>
        <strain evidence="1 3">NCTC11159</strain>
    </source>
</reference>
<dbReference type="Proteomes" id="UP000255108">
    <property type="component" value="Unassembled WGS sequence"/>
</dbReference>